<dbReference type="SUPFAM" id="SSF46785">
    <property type="entry name" value="Winged helix' DNA-binding domain"/>
    <property type="match status" value="1"/>
</dbReference>
<protein>
    <submittedName>
        <fullName evidence="1">Uncharacterized protein</fullName>
    </submittedName>
</protein>
<proteinExistence type="predicted"/>
<dbReference type="EMBL" id="MU006780">
    <property type="protein sequence ID" value="KAF2643629.1"/>
    <property type="molecule type" value="Genomic_DNA"/>
</dbReference>
<dbReference type="AlphaFoldDB" id="A0A6A6S7A4"/>
<dbReference type="Gene3D" id="1.10.10.10">
    <property type="entry name" value="Winged helix-like DNA-binding domain superfamily/Winged helix DNA-binding domain"/>
    <property type="match status" value="1"/>
</dbReference>
<evidence type="ECO:0000313" key="2">
    <source>
        <dbReference type="Proteomes" id="UP000799753"/>
    </source>
</evidence>
<gene>
    <name evidence="1" type="ORF">P280DRAFT_516022</name>
</gene>
<keyword evidence="2" id="KW-1185">Reference proteome</keyword>
<evidence type="ECO:0000313" key="1">
    <source>
        <dbReference type="EMBL" id="KAF2643629.1"/>
    </source>
</evidence>
<reference evidence="1" key="1">
    <citation type="journal article" date="2020" name="Stud. Mycol.">
        <title>101 Dothideomycetes genomes: a test case for predicting lifestyles and emergence of pathogens.</title>
        <authorList>
            <person name="Haridas S."/>
            <person name="Albert R."/>
            <person name="Binder M."/>
            <person name="Bloem J."/>
            <person name="Labutti K."/>
            <person name="Salamov A."/>
            <person name="Andreopoulos B."/>
            <person name="Baker S."/>
            <person name="Barry K."/>
            <person name="Bills G."/>
            <person name="Bluhm B."/>
            <person name="Cannon C."/>
            <person name="Castanera R."/>
            <person name="Culley D."/>
            <person name="Daum C."/>
            <person name="Ezra D."/>
            <person name="Gonzalez J."/>
            <person name="Henrissat B."/>
            <person name="Kuo A."/>
            <person name="Liang C."/>
            <person name="Lipzen A."/>
            <person name="Lutzoni F."/>
            <person name="Magnuson J."/>
            <person name="Mondo S."/>
            <person name="Nolan M."/>
            <person name="Ohm R."/>
            <person name="Pangilinan J."/>
            <person name="Park H.-J."/>
            <person name="Ramirez L."/>
            <person name="Alfaro M."/>
            <person name="Sun H."/>
            <person name="Tritt A."/>
            <person name="Yoshinaga Y."/>
            <person name="Zwiers L.-H."/>
            <person name="Turgeon B."/>
            <person name="Goodwin S."/>
            <person name="Spatafora J."/>
            <person name="Crous P."/>
            <person name="Grigoriev I."/>
        </authorList>
    </citation>
    <scope>NUCLEOTIDE SEQUENCE</scope>
    <source>
        <strain evidence="1">CBS 473.64</strain>
    </source>
</reference>
<dbReference type="InterPro" id="IPR036388">
    <property type="entry name" value="WH-like_DNA-bd_sf"/>
</dbReference>
<dbReference type="InterPro" id="IPR036390">
    <property type="entry name" value="WH_DNA-bd_sf"/>
</dbReference>
<dbReference type="Proteomes" id="UP000799753">
    <property type="component" value="Unassembled WGS sequence"/>
</dbReference>
<sequence>MDAILENVTEEVHKLVGTADEALRQRTIDKLRDLQYALETPEHTMQRLIYTGLTTASIRVSLDLNIFNRLVESGRPLKVDELVEGTDVDPVLLGTYPELI</sequence>
<accession>A0A6A6S7A4</accession>
<name>A0A6A6S7A4_9PLEO</name>
<organism evidence="1 2">
    <name type="scientific">Massarina eburnea CBS 473.64</name>
    <dbReference type="NCBI Taxonomy" id="1395130"/>
    <lineage>
        <taxon>Eukaryota</taxon>
        <taxon>Fungi</taxon>
        <taxon>Dikarya</taxon>
        <taxon>Ascomycota</taxon>
        <taxon>Pezizomycotina</taxon>
        <taxon>Dothideomycetes</taxon>
        <taxon>Pleosporomycetidae</taxon>
        <taxon>Pleosporales</taxon>
        <taxon>Massarineae</taxon>
        <taxon>Massarinaceae</taxon>
        <taxon>Massarina</taxon>
    </lineage>
</organism>
<dbReference type="OrthoDB" id="2410195at2759"/>